<dbReference type="EMBL" id="JAOQKC010000009">
    <property type="protein sequence ID" value="MCU6696957.1"/>
    <property type="molecule type" value="Genomic_DNA"/>
</dbReference>
<dbReference type="Gene3D" id="3.40.50.300">
    <property type="entry name" value="P-loop containing nucleotide triphosphate hydrolases"/>
    <property type="match status" value="2"/>
</dbReference>
<dbReference type="RefSeq" id="WP_158363433.1">
    <property type="nucleotide sequence ID" value="NZ_JAOQKC010000009.1"/>
</dbReference>
<gene>
    <name evidence="2" type="ORF">OCV63_08615</name>
</gene>
<comment type="caution">
    <text evidence="2">The sequence shown here is derived from an EMBL/GenBank/DDBJ whole genome shotgun (WGS) entry which is preliminary data.</text>
</comment>
<feature type="coiled-coil region" evidence="1">
    <location>
        <begin position="617"/>
        <end position="723"/>
    </location>
</feature>
<dbReference type="Pfam" id="PF13558">
    <property type="entry name" value="SbcC_Walker_B"/>
    <property type="match status" value="1"/>
</dbReference>
<dbReference type="PANTHER" id="PTHR32182">
    <property type="entry name" value="DNA REPLICATION AND REPAIR PROTEIN RECF"/>
    <property type="match status" value="1"/>
</dbReference>
<dbReference type="PANTHER" id="PTHR32182:SF0">
    <property type="entry name" value="DNA REPLICATION AND REPAIR PROTEIN RECF"/>
    <property type="match status" value="1"/>
</dbReference>
<feature type="coiled-coil region" evidence="1">
    <location>
        <begin position="281"/>
        <end position="365"/>
    </location>
</feature>
<evidence type="ECO:0000313" key="2">
    <source>
        <dbReference type="EMBL" id="MCU6696957.1"/>
    </source>
</evidence>
<protein>
    <submittedName>
        <fullName evidence="2">Chromosome segregation protein SMC</fullName>
    </submittedName>
</protein>
<reference evidence="2 3" key="1">
    <citation type="journal article" date="2021" name="ISME Commun">
        <title>Automated analysis of genomic sequences facilitates high-throughput and comprehensive description of bacteria.</title>
        <authorList>
            <person name="Hitch T.C.A."/>
        </authorList>
    </citation>
    <scope>NUCLEOTIDE SEQUENCE [LARGE SCALE GENOMIC DNA]</scope>
    <source>
        <strain evidence="2 3">Sanger_04</strain>
    </source>
</reference>
<sequence>MEQQTQAYKIFTKIGLNNWHYIDRKVLSLNESINFFTGHSGSGKSTVIDAMQIVLYANTDGRGFFNKAAADDSDRSLIEYLRGMINIGENNQISYRRNRNFSSTIVLEMEQSATKEKECVGVVFDVDTSNNQIGRLFFWHKGGMIPGDYRTGERTMTTGEVREYLQKHFPKEEYFYTSNNERFRRNLYDVYLGGLDMEKFPRLFKRAIPFRMNIRLEDFVKEYICMEQDIHIEDMQESVQLYGRMCRKIEAAMREIQELARIGEQYQAFAAEQEKQAALGYRQEKLKVLQLREEIRKTQEQLGLWQADLALLKEKEQEIGGESDDLERQYHEINIQLTDTGYALLEEKLRNLEEAYARLGRSEEKWNALGARLESWEHVESVSNQALNDIEKFQTGKITAEEIARLKKSLAGVHGEADGEQREAASEMRTLKKETRLIESELAELRSGKTSYPKELTYARAEIERQLYESLGKRVQVRILADLLEIRDEKWRNAIEGFLAWNKLALIVEPKYVKDAMAVYETLDPKKYWRVSVVDTERLMKEEQHVKPGALAEEVKAGEAYVKAYVDFLLGNVQKCENTEELRQCRIGVTADCRLYQNYQLRRLNPDNYTKFAYIGEKSKQQRQKELSAQLEKLNEKIEKFKKAENVASEILAHEYLSDATEEYQRLLEDVKEKQQKEKELADLKNRMEELNSGIVEELKTKRTEITEKQNAVKEELDRVKRQIWDKERSLENGSAGLTGKNEELVEAERALRGSRKDEEAFEIYIGEYKNPRYARLLEETAAAIEQAAEECGKQKSALVEVRTAYLKNHPQRDFSASAEDNSDYQKLLSQLQCGELEDYKKKAGAQAKSAVEHFKEDFIYKIRSAIREAYVRRDELNRIIRNLDFGKDRYQFRIGRSKGRDGEFYDMFMDEDLDIDPSTLSVSVDHQMNLFSMSHENKYGHMISELLDLFIPPENATAAELEEARKNMEKYADYRTYLSFEMEQIVEGDEQRLVIGLSKMIKKNSGGEGQNPLYIALLASFAQAYRINLSARASRRPTIRLVVLDEAFSKMDAEKVASCIDLIRSLGFQAIISATNDKIQNYIENVDKTFVYANLNKKNISIQEFEKKDFGELVTEE</sequence>
<evidence type="ECO:0000313" key="3">
    <source>
        <dbReference type="Proteomes" id="UP001652461"/>
    </source>
</evidence>
<dbReference type="InterPro" id="IPR027417">
    <property type="entry name" value="P-loop_NTPase"/>
</dbReference>
<evidence type="ECO:0000256" key="1">
    <source>
        <dbReference type="SAM" id="Coils"/>
    </source>
</evidence>
<accession>A0ABT2RXR5</accession>
<organism evidence="2 3">
    <name type="scientific">Laedolimicola ammoniilytica</name>
    <dbReference type="NCBI Taxonomy" id="2981771"/>
    <lineage>
        <taxon>Bacteria</taxon>
        <taxon>Bacillati</taxon>
        <taxon>Bacillota</taxon>
        <taxon>Clostridia</taxon>
        <taxon>Lachnospirales</taxon>
        <taxon>Lachnospiraceae</taxon>
        <taxon>Laedolimicola</taxon>
    </lineage>
</organism>
<dbReference type="Proteomes" id="UP001652461">
    <property type="component" value="Unassembled WGS sequence"/>
</dbReference>
<keyword evidence="3" id="KW-1185">Reference proteome</keyword>
<dbReference type="SUPFAM" id="SSF52540">
    <property type="entry name" value="P-loop containing nucleoside triphosphate hydrolases"/>
    <property type="match status" value="1"/>
</dbReference>
<dbReference type="Pfam" id="PF13555">
    <property type="entry name" value="AAA_29"/>
    <property type="match status" value="1"/>
</dbReference>
<keyword evidence="1" id="KW-0175">Coiled coil</keyword>
<proteinExistence type="predicted"/>
<name>A0ABT2RXR5_9FIRM</name>